<feature type="binding site" evidence="11">
    <location>
        <position position="144"/>
    </location>
    <ligand>
        <name>ATP</name>
        <dbReference type="ChEBI" id="CHEBI:30616"/>
    </ligand>
</feature>
<dbReference type="InterPro" id="IPR012006">
    <property type="entry name" value="CCA_bact"/>
</dbReference>
<evidence type="ECO:0000256" key="3">
    <source>
        <dbReference type="ARBA" id="ARBA00022694"/>
    </source>
</evidence>
<dbReference type="NCBIfam" id="NF008137">
    <property type="entry name" value="PRK10885.1"/>
    <property type="match status" value="1"/>
</dbReference>
<feature type="binding site" evidence="11">
    <location>
        <position position="95"/>
    </location>
    <ligand>
        <name>ATP</name>
        <dbReference type="ChEBI" id="CHEBI:30616"/>
    </ligand>
</feature>
<feature type="binding site" evidence="11">
    <location>
        <position position="95"/>
    </location>
    <ligand>
        <name>CTP</name>
        <dbReference type="ChEBI" id="CHEBI:37563"/>
    </ligand>
</feature>
<evidence type="ECO:0000256" key="11">
    <source>
        <dbReference type="HAMAP-Rule" id="MF_01262"/>
    </source>
</evidence>
<dbReference type="RefSeq" id="WP_065239467.1">
    <property type="nucleotide sequence ID" value="NZ_JTJM01000032.1"/>
</dbReference>
<evidence type="ECO:0000256" key="10">
    <source>
        <dbReference type="ARBA" id="ARBA00022884"/>
    </source>
</evidence>
<reference evidence="14 15" key="1">
    <citation type="submission" date="2014-11" db="EMBL/GenBank/DDBJ databases">
        <title>Pan-genome of Gallibacterium spp.</title>
        <authorList>
            <person name="Kudirkiene E."/>
            <person name="Bojesen A.M."/>
        </authorList>
    </citation>
    <scope>NUCLEOTIDE SEQUENCE [LARGE SCALE GENOMIC DNA]</scope>
    <source>
        <strain evidence="14 15">F151</strain>
    </source>
</reference>
<dbReference type="InterPro" id="IPR050124">
    <property type="entry name" value="tRNA_CCA-adding_enzyme"/>
</dbReference>
<comment type="miscellaneous">
    <text evidence="11">A single active site specifically recognizes both ATP and CTP and is responsible for their addition.</text>
</comment>
<evidence type="ECO:0000256" key="1">
    <source>
        <dbReference type="ARBA" id="ARBA00001946"/>
    </source>
</evidence>
<feature type="binding site" evidence="11">
    <location>
        <position position="15"/>
    </location>
    <ligand>
        <name>CTP</name>
        <dbReference type="ChEBI" id="CHEBI:37563"/>
    </ligand>
</feature>
<feature type="binding site" evidence="11">
    <location>
        <position position="25"/>
    </location>
    <ligand>
        <name>Mg(2+)</name>
        <dbReference type="ChEBI" id="CHEBI:18420"/>
    </ligand>
</feature>
<dbReference type="EC" id="2.7.7.72" evidence="11"/>
<dbReference type="AlphaFoldDB" id="A0A1A7NPM9"/>
<evidence type="ECO:0000256" key="7">
    <source>
        <dbReference type="ARBA" id="ARBA00022800"/>
    </source>
</evidence>
<comment type="function">
    <text evidence="11">Catalyzes the addition and repair of the essential 3'-terminal CCA sequence in tRNAs without using a nucleic acid template. Adds these three nucleotides in the order of C, C, and A to the tRNA nucleotide-73, using CTP and ATP as substrates and producing inorganic pyrophosphate. tRNA 3'-terminal CCA addition is required both for tRNA processing and repair. Also involved in tRNA surveillance by mediating tandem CCA addition to generate a CCACCA at the 3' terminus of unstable tRNAs. While stable tRNAs receive only 3'-terminal CCA, unstable tRNAs are marked with CCACCA and rapidly degraded.</text>
</comment>
<dbReference type="InterPro" id="IPR002646">
    <property type="entry name" value="PolA_pol_head_dom"/>
</dbReference>
<dbReference type="SUPFAM" id="SSF81891">
    <property type="entry name" value="Poly A polymerase C-terminal region-like"/>
    <property type="match status" value="1"/>
</dbReference>
<keyword evidence="2 11" id="KW-0808">Transferase</keyword>
<evidence type="ECO:0000256" key="6">
    <source>
        <dbReference type="ARBA" id="ARBA00022741"/>
    </source>
</evidence>
<dbReference type="CDD" id="cd05398">
    <property type="entry name" value="NT_ClassII-CCAase"/>
    <property type="match status" value="1"/>
</dbReference>
<evidence type="ECO:0000256" key="4">
    <source>
        <dbReference type="ARBA" id="ARBA00022695"/>
    </source>
</evidence>
<sequence length="395" mass="45382">MVQQPEIYLVGGAVRDRLLGLPVKDKDWLVVHATPDLLQKQGFLQVGKDFPVFLHPHSKEEYALARTERKTGKGYTGFYCDFSPEITLEQDLIRRDLTINAIAEDLQGNLYDPYHGIQDLHQKKLRHISPAFSEDPLRVLRVARFAARFYDLGFTIAEETLTLMKTMAASGELQALTPERVWLETEKALNCAHPEIYFYVLRQIGAMKLLFAELQPLFQVQNLPLEQALARLNTLTASADIPISEQLTTRFALFAVMLSLPITDSFSEQNLAAYQQQIKQLCQRYRIPTIYQESAVLALQFVMPFAQTHTLSAAQIIDLFDQLDCWRKPQRLAHLCLIYRAVLPDFSLKQQQQWQQWYQSAKAVDVQQIIAAGFRQQQIKQQLYQRRVLAISTAN</sequence>
<dbReference type="GO" id="GO:0160016">
    <property type="term" value="F:CCACCA tRNA nucleotidyltransferase activity"/>
    <property type="evidence" value="ECO:0007669"/>
    <property type="project" value="RHEA"/>
</dbReference>
<comment type="catalytic activity">
    <reaction evidence="11">
        <text>a tRNA precursor + 2 CTP + ATP = a tRNA with a 3' CCA end + 3 diphosphate</text>
        <dbReference type="Rhea" id="RHEA:14433"/>
        <dbReference type="Rhea" id="RHEA-COMP:10465"/>
        <dbReference type="Rhea" id="RHEA-COMP:10468"/>
        <dbReference type="ChEBI" id="CHEBI:30616"/>
        <dbReference type="ChEBI" id="CHEBI:33019"/>
        <dbReference type="ChEBI" id="CHEBI:37563"/>
        <dbReference type="ChEBI" id="CHEBI:74896"/>
        <dbReference type="ChEBI" id="CHEBI:83071"/>
        <dbReference type="EC" id="2.7.7.72"/>
    </reaction>
</comment>
<comment type="catalytic activity">
    <reaction evidence="11">
        <text>a tRNA with a 3' CCA end + 2 CTP + ATP = a tRNA with a 3' CCACCA end + 3 diphosphate</text>
        <dbReference type="Rhea" id="RHEA:76235"/>
        <dbReference type="Rhea" id="RHEA-COMP:10468"/>
        <dbReference type="Rhea" id="RHEA-COMP:18655"/>
        <dbReference type="ChEBI" id="CHEBI:30616"/>
        <dbReference type="ChEBI" id="CHEBI:33019"/>
        <dbReference type="ChEBI" id="CHEBI:37563"/>
        <dbReference type="ChEBI" id="CHEBI:83071"/>
        <dbReference type="ChEBI" id="CHEBI:195187"/>
    </reaction>
</comment>
<gene>
    <name evidence="11" type="primary">cca</name>
    <name evidence="14" type="ORF">QV01_07000</name>
</gene>
<feature type="domain" description="Poly A polymerase head" evidence="12">
    <location>
        <begin position="7"/>
        <end position="126"/>
    </location>
</feature>
<feature type="domain" description="tRNA nucleotidyltransferase/poly(A) polymerase RNA and SrmB- binding" evidence="13">
    <location>
        <begin position="153"/>
        <end position="215"/>
    </location>
</feature>
<evidence type="ECO:0000313" key="15">
    <source>
        <dbReference type="Proteomes" id="UP000243558"/>
    </source>
</evidence>
<feature type="binding site" evidence="11">
    <location>
        <position position="27"/>
    </location>
    <ligand>
        <name>Mg(2+)</name>
        <dbReference type="ChEBI" id="CHEBI:18420"/>
    </ligand>
</feature>
<evidence type="ECO:0000256" key="2">
    <source>
        <dbReference type="ARBA" id="ARBA00022679"/>
    </source>
</evidence>
<feature type="binding site" evidence="11">
    <location>
        <position position="141"/>
    </location>
    <ligand>
        <name>ATP</name>
        <dbReference type="ChEBI" id="CHEBI:30616"/>
    </ligand>
</feature>
<keyword evidence="4 11" id="KW-0548">Nucleotidyltransferase</keyword>
<dbReference type="Proteomes" id="UP000243558">
    <property type="component" value="Unassembled WGS sequence"/>
</dbReference>
<feature type="binding site" evidence="11">
    <location>
        <position position="12"/>
    </location>
    <ligand>
        <name>ATP</name>
        <dbReference type="ChEBI" id="CHEBI:30616"/>
    </ligand>
</feature>
<evidence type="ECO:0000256" key="5">
    <source>
        <dbReference type="ARBA" id="ARBA00022723"/>
    </source>
</evidence>
<comment type="similarity">
    <text evidence="11">Belongs to the tRNA nucleotidyltransferase/poly(A) polymerase family. Bacterial CCA-adding enzyme type 2 subfamily.</text>
</comment>
<dbReference type="Pfam" id="PF01743">
    <property type="entry name" value="PolyA_pol"/>
    <property type="match status" value="1"/>
</dbReference>
<feature type="binding site" evidence="11">
    <location>
        <position position="15"/>
    </location>
    <ligand>
        <name>ATP</name>
        <dbReference type="ChEBI" id="CHEBI:30616"/>
    </ligand>
</feature>
<keyword evidence="6 11" id="KW-0547">Nucleotide-binding</keyword>
<accession>A0A1A7NPM9</accession>
<dbReference type="GO" id="GO:0000287">
    <property type="term" value="F:magnesium ion binding"/>
    <property type="evidence" value="ECO:0007669"/>
    <property type="project" value="UniProtKB-UniRule"/>
</dbReference>
<keyword evidence="10 11" id="KW-0694">RNA-binding</keyword>
<dbReference type="GO" id="GO:0005524">
    <property type="term" value="F:ATP binding"/>
    <property type="evidence" value="ECO:0007669"/>
    <property type="project" value="UniProtKB-UniRule"/>
</dbReference>
<evidence type="ECO:0000259" key="12">
    <source>
        <dbReference type="Pfam" id="PF01743"/>
    </source>
</evidence>
<evidence type="ECO:0000256" key="9">
    <source>
        <dbReference type="ARBA" id="ARBA00022842"/>
    </source>
</evidence>
<name>A0A1A7NPM9_9PAST</name>
<dbReference type="OrthoDB" id="9805698at2"/>
<dbReference type="PATRIC" id="fig|505345.7.peg.1380"/>
<dbReference type="HAMAP" id="MF_01262">
    <property type="entry name" value="CCA_bact_type2"/>
    <property type="match status" value="1"/>
</dbReference>
<keyword evidence="15" id="KW-1185">Reference proteome</keyword>
<keyword evidence="5 11" id="KW-0479">Metal-binding</keyword>
<dbReference type="PANTHER" id="PTHR47545:SF1">
    <property type="entry name" value="MULTIFUNCTIONAL CCA PROTEIN"/>
    <property type="match status" value="1"/>
</dbReference>
<keyword evidence="3 11" id="KW-0819">tRNA processing</keyword>
<dbReference type="EMBL" id="JTJM01000032">
    <property type="protein sequence ID" value="OBW91560.1"/>
    <property type="molecule type" value="Genomic_DNA"/>
</dbReference>
<dbReference type="Pfam" id="PF12627">
    <property type="entry name" value="PolyA_pol_RNAbd"/>
    <property type="match status" value="1"/>
</dbReference>
<comment type="cofactor">
    <cofactor evidence="1 11">
        <name>Mg(2+)</name>
        <dbReference type="ChEBI" id="CHEBI:18420"/>
    </cofactor>
</comment>
<dbReference type="GO" id="GO:0001680">
    <property type="term" value="P:tRNA 3'-terminal CCA addition"/>
    <property type="evidence" value="ECO:0007669"/>
    <property type="project" value="UniProtKB-UniRule"/>
</dbReference>
<dbReference type="PANTHER" id="PTHR47545">
    <property type="entry name" value="MULTIFUNCTIONAL CCA PROTEIN"/>
    <property type="match status" value="1"/>
</dbReference>
<dbReference type="InterPro" id="IPR043519">
    <property type="entry name" value="NT_sf"/>
</dbReference>
<evidence type="ECO:0000259" key="13">
    <source>
        <dbReference type="Pfam" id="PF12627"/>
    </source>
</evidence>
<dbReference type="InterPro" id="IPR032828">
    <property type="entry name" value="PolyA_RNA-bd"/>
</dbReference>
<dbReference type="Gene3D" id="1.10.3090.10">
    <property type="entry name" value="cca-adding enzyme, domain 2"/>
    <property type="match status" value="1"/>
</dbReference>
<comment type="caution">
    <text evidence="14">The sequence shown here is derived from an EMBL/GenBank/DDBJ whole genome shotgun (WGS) entry which is preliminary data.</text>
</comment>
<feature type="binding site" evidence="11">
    <location>
        <position position="141"/>
    </location>
    <ligand>
        <name>CTP</name>
        <dbReference type="ChEBI" id="CHEBI:37563"/>
    </ligand>
</feature>
<keyword evidence="7 11" id="KW-0692">RNA repair</keyword>
<dbReference type="GO" id="GO:0042245">
    <property type="term" value="P:RNA repair"/>
    <property type="evidence" value="ECO:0007669"/>
    <property type="project" value="UniProtKB-KW"/>
</dbReference>
<dbReference type="GO" id="GO:0004810">
    <property type="term" value="F:CCA tRNA nucleotidyltransferase activity"/>
    <property type="evidence" value="ECO:0007669"/>
    <property type="project" value="UniProtKB-UniRule"/>
</dbReference>
<organism evidence="14 15">
    <name type="scientific">Gallibacterium genomosp. 3</name>
    <dbReference type="NCBI Taxonomy" id="505345"/>
    <lineage>
        <taxon>Bacteria</taxon>
        <taxon>Pseudomonadati</taxon>
        <taxon>Pseudomonadota</taxon>
        <taxon>Gammaproteobacteria</taxon>
        <taxon>Pasteurellales</taxon>
        <taxon>Pasteurellaceae</taxon>
        <taxon>Gallibacterium</taxon>
    </lineage>
</organism>
<proteinExistence type="inferred from homology"/>
<dbReference type="GO" id="GO:0000049">
    <property type="term" value="F:tRNA binding"/>
    <property type="evidence" value="ECO:0007669"/>
    <property type="project" value="UniProtKB-UniRule"/>
</dbReference>
<feature type="binding site" evidence="11">
    <location>
        <position position="12"/>
    </location>
    <ligand>
        <name>CTP</name>
        <dbReference type="ChEBI" id="CHEBI:37563"/>
    </ligand>
</feature>
<evidence type="ECO:0000313" key="14">
    <source>
        <dbReference type="EMBL" id="OBW91560.1"/>
    </source>
</evidence>
<keyword evidence="9 11" id="KW-0460">Magnesium</keyword>
<dbReference type="PIRSF" id="PIRSF000813">
    <property type="entry name" value="CCA_bact"/>
    <property type="match status" value="1"/>
</dbReference>
<keyword evidence="8 11" id="KW-0067">ATP-binding</keyword>
<dbReference type="SUPFAM" id="SSF81301">
    <property type="entry name" value="Nucleotidyltransferase"/>
    <property type="match status" value="1"/>
</dbReference>
<evidence type="ECO:0000256" key="8">
    <source>
        <dbReference type="ARBA" id="ARBA00022840"/>
    </source>
</evidence>
<protein>
    <recommendedName>
        <fullName evidence="11">CCA-adding enzyme</fullName>
        <ecNumber evidence="11">2.7.7.72</ecNumber>
    </recommendedName>
    <alternativeName>
        <fullName evidence="11">CCA tRNA nucleotidyltransferase</fullName>
    </alternativeName>
    <alternativeName>
        <fullName evidence="11">tRNA CCA-pyrophosphorylase</fullName>
    </alternativeName>
    <alternativeName>
        <fullName evidence="11">tRNA adenylyl-/cytidylyl- transferase</fullName>
    </alternativeName>
    <alternativeName>
        <fullName evidence="11">tRNA nucleotidyltransferase</fullName>
    </alternativeName>
    <alternativeName>
        <fullName evidence="11">tRNA-NT</fullName>
    </alternativeName>
</protein>
<feature type="binding site" evidence="11">
    <location>
        <position position="144"/>
    </location>
    <ligand>
        <name>CTP</name>
        <dbReference type="ChEBI" id="CHEBI:37563"/>
    </ligand>
</feature>
<dbReference type="Gene3D" id="3.30.460.10">
    <property type="entry name" value="Beta Polymerase, domain 2"/>
    <property type="match status" value="1"/>
</dbReference>